<evidence type="ECO:0000313" key="2">
    <source>
        <dbReference type="Proteomes" id="UP000285405"/>
    </source>
</evidence>
<protein>
    <submittedName>
        <fullName evidence="1">Uncharacterized protein</fullName>
    </submittedName>
</protein>
<dbReference type="Proteomes" id="UP000285405">
    <property type="component" value="Unassembled WGS sequence"/>
</dbReference>
<name>A0A420HC64_9PEZI</name>
<organism evidence="1 2">
    <name type="scientific">Golovinomyces cichoracearum</name>
    <dbReference type="NCBI Taxonomy" id="62708"/>
    <lineage>
        <taxon>Eukaryota</taxon>
        <taxon>Fungi</taxon>
        <taxon>Dikarya</taxon>
        <taxon>Ascomycota</taxon>
        <taxon>Pezizomycotina</taxon>
        <taxon>Leotiomycetes</taxon>
        <taxon>Erysiphales</taxon>
        <taxon>Erysiphaceae</taxon>
        <taxon>Golovinomyces</taxon>
    </lineage>
</organism>
<dbReference type="AlphaFoldDB" id="A0A420HC64"/>
<sequence length="90" mass="10403">MAVCNYHSLIEETPSTYIAESYLGIDQEDLEVNFTNYKIRYNHRSHGGFRGGYRHKMLLNTGKGLSYDDKNNDNNKQGLFNFGYNFCVHG</sequence>
<evidence type="ECO:0000313" key="1">
    <source>
        <dbReference type="EMBL" id="RKF55034.1"/>
    </source>
</evidence>
<gene>
    <name evidence="1" type="ORF">GcC1_206044</name>
</gene>
<proteinExistence type="predicted"/>
<reference evidence="1 2" key="1">
    <citation type="journal article" date="2018" name="BMC Genomics">
        <title>Comparative genome analyses reveal sequence features reflecting distinct modes of host-adaptation between dicot and monocot powdery mildew.</title>
        <authorList>
            <person name="Wu Y."/>
            <person name="Ma X."/>
            <person name="Pan Z."/>
            <person name="Kale S.D."/>
            <person name="Song Y."/>
            <person name="King H."/>
            <person name="Zhang Q."/>
            <person name="Presley C."/>
            <person name="Deng X."/>
            <person name="Wei C.I."/>
            <person name="Xiao S."/>
        </authorList>
    </citation>
    <scope>NUCLEOTIDE SEQUENCE [LARGE SCALE GENOMIC DNA]</scope>
    <source>
        <strain evidence="1">UCSC1</strain>
    </source>
</reference>
<dbReference type="EMBL" id="MCBR01020698">
    <property type="protein sequence ID" value="RKF55034.1"/>
    <property type="molecule type" value="Genomic_DNA"/>
</dbReference>
<comment type="caution">
    <text evidence="1">The sequence shown here is derived from an EMBL/GenBank/DDBJ whole genome shotgun (WGS) entry which is preliminary data.</text>
</comment>
<accession>A0A420HC64</accession>